<dbReference type="GO" id="GO:0006508">
    <property type="term" value="P:proteolysis"/>
    <property type="evidence" value="ECO:0007669"/>
    <property type="project" value="UniProtKB-KW"/>
</dbReference>
<evidence type="ECO:0000259" key="7">
    <source>
        <dbReference type="PROSITE" id="PS50106"/>
    </source>
</evidence>
<evidence type="ECO:0000256" key="5">
    <source>
        <dbReference type="RuleBase" id="RU004404"/>
    </source>
</evidence>
<evidence type="ECO:0000256" key="6">
    <source>
        <dbReference type="SAM" id="SignalP"/>
    </source>
</evidence>
<dbReference type="Proteomes" id="UP000322214">
    <property type="component" value="Chromosome"/>
</dbReference>
<dbReference type="CDD" id="cd06782">
    <property type="entry name" value="cpPDZ_CPP-like"/>
    <property type="match status" value="1"/>
</dbReference>
<keyword evidence="2 5" id="KW-0645">Protease</keyword>
<evidence type="ECO:0000256" key="2">
    <source>
        <dbReference type="ARBA" id="ARBA00022670"/>
    </source>
</evidence>
<dbReference type="Pfam" id="PF00595">
    <property type="entry name" value="PDZ"/>
    <property type="match status" value="1"/>
</dbReference>
<evidence type="ECO:0000313" key="9">
    <source>
        <dbReference type="Proteomes" id="UP000322214"/>
    </source>
</evidence>
<dbReference type="PROSITE" id="PS50106">
    <property type="entry name" value="PDZ"/>
    <property type="match status" value="1"/>
</dbReference>
<dbReference type="SMART" id="SM00228">
    <property type="entry name" value="PDZ"/>
    <property type="match status" value="1"/>
</dbReference>
<feature type="chain" id="PRO_5022690477" evidence="6">
    <location>
        <begin position="27"/>
        <end position="555"/>
    </location>
</feature>
<proteinExistence type="inferred from homology"/>
<sequence precursor="true">MIRSLLNALVILLTSALLLPAVSASAQQTANASDAKTTLTEGRSLEKSGRWGDALGLYQQFLRKHPVDKNIQRRRSVARLHFDLERRYSDSSFIRTVKTSETSAALTVYAEVLAKIQSYYVDTPNWSELASFGLTSLEIAMMDPEFRDANLPGISETQIRDAILQTREDLKSATVSSRHDAYLVAHKTAKSLEQRIGLRGQATVYEFVCGAISALDPYSGFMSASQYGESMSQIEGNFVGLGVELRTNEDHLHIVSVIEGGSADVHGLTKDDHIIAVDGNSVEQIGSEKAADMLRGPENSFVELTVARNQSHQKMRLERRRIEIPSVEDVSIVDREAGVGYLRLTNFQKTTPRDFDAALWKLHRQGMRSLIVDVRGNPGGLLQASVDIADKFVNDGVIVSTRGRNPMEDYTHRANTASTWRMPLIVLIDGNSASASEIFAAAIRDHKRGIIVGEKSYGKGSVQGIFPLNISGGGVRLTTAKFYSPHGNAISEVGVKADVLVHEVAKSSSLANSDQEDAGMRLGILEAKKLVMKSENVHQPVAGKTLSTNVSFSGR</sequence>
<dbReference type="Gene3D" id="2.30.42.10">
    <property type="match status" value="1"/>
</dbReference>
<dbReference type="Gene3D" id="3.90.226.10">
    <property type="entry name" value="2-enoyl-CoA Hydratase, Chain A, domain 1"/>
    <property type="match status" value="1"/>
</dbReference>
<dbReference type="RefSeq" id="WP_157665099.1">
    <property type="nucleotide sequence ID" value="NZ_CP042912.1"/>
</dbReference>
<dbReference type="SUPFAM" id="SSF50156">
    <property type="entry name" value="PDZ domain-like"/>
    <property type="match status" value="1"/>
</dbReference>
<dbReference type="GO" id="GO:0007165">
    <property type="term" value="P:signal transduction"/>
    <property type="evidence" value="ECO:0007669"/>
    <property type="project" value="TreeGrafter"/>
</dbReference>
<protein>
    <submittedName>
        <fullName evidence="8">Putative CtpA-like serine protease</fullName>
        <ecNumber evidence="8">3.4.21.-</ecNumber>
    </submittedName>
</protein>
<dbReference type="Gene3D" id="3.30.750.44">
    <property type="match status" value="1"/>
</dbReference>
<gene>
    <name evidence="8" type="ORF">MFFC18_45320</name>
</gene>
<dbReference type="PANTHER" id="PTHR32060">
    <property type="entry name" value="TAIL-SPECIFIC PROTEASE"/>
    <property type="match status" value="1"/>
</dbReference>
<accession>A0A5B9PQ67</accession>
<dbReference type="GO" id="GO:0004175">
    <property type="term" value="F:endopeptidase activity"/>
    <property type="evidence" value="ECO:0007669"/>
    <property type="project" value="TreeGrafter"/>
</dbReference>
<dbReference type="EMBL" id="CP042912">
    <property type="protein sequence ID" value="QEG24611.1"/>
    <property type="molecule type" value="Genomic_DNA"/>
</dbReference>
<dbReference type="GO" id="GO:0030288">
    <property type="term" value="C:outer membrane-bounded periplasmic space"/>
    <property type="evidence" value="ECO:0007669"/>
    <property type="project" value="TreeGrafter"/>
</dbReference>
<feature type="domain" description="PDZ" evidence="7">
    <location>
        <begin position="235"/>
        <end position="295"/>
    </location>
</feature>
<dbReference type="GO" id="GO:0008236">
    <property type="term" value="F:serine-type peptidase activity"/>
    <property type="evidence" value="ECO:0007669"/>
    <property type="project" value="UniProtKB-KW"/>
</dbReference>
<dbReference type="InterPro" id="IPR005151">
    <property type="entry name" value="Tail-specific_protease"/>
</dbReference>
<dbReference type="EC" id="3.4.21.-" evidence="8"/>
<dbReference type="InterPro" id="IPR029045">
    <property type="entry name" value="ClpP/crotonase-like_dom_sf"/>
</dbReference>
<dbReference type="KEGG" id="mff:MFFC18_45320"/>
<keyword evidence="6" id="KW-0732">Signal</keyword>
<dbReference type="SUPFAM" id="SSF52096">
    <property type="entry name" value="ClpP/crotonase"/>
    <property type="match status" value="1"/>
</dbReference>
<dbReference type="Pfam" id="PF03572">
    <property type="entry name" value="Peptidase_S41"/>
    <property type="match status" value="1"/>
</dbReference>
<feature type="signal peptide" evidence="6">
    <location>
        <begin position="1"/>
        <end position="26"/>
    </location>
</feature>
<keyword evidence="9" id="KW-1185">Reference proteome</keyword>
<evidence type="ECO:0000256" key="1">
    <source>
        <dbReference type="ARBA" id="ARBA00009179"/>
    </source>
</evidence>
<dbReference type="NCBIfam" id="TIGR00225">
    <property type="entry name" value="prc"/>
    <property type="match status" value="1"/>
</dbReference>
<evidence type="ECO:0000313" key="8">
    <source>
        <dbReference type="EMBL" id="QEG24611.1"/>
    </source>
</evidence>
<evidence type="ECO:0000256" key="3">
    <source>
        <dbReference type="ARBA" id="ARBA00022801"/>
    </source>
</evidence>
<comment type="similarity">
    <text evidence="1 5">Belongs to the peptidase S41A family.</text>
</comment>
<evidence type="ECO:0000256" key="4">
    <source>
        <dbReference type="ARBA" id="ARBA00022825"/>
    </source>
</evidence>
<dbReference type="SMART" id="SM00245">
    <property type="entry name" value="TSPc"/>
    <property type="match status" value="1"/>
</dbReference>
<dbReference type="InterPro" id="IPR004447">
    <property type="entry name" value="Peptidase_S41A"/>
</dbReference>
<dbReference type="InterPro" id="IPR001478">
    <property type="entry name" value="PDZ"/>
</dbReference>
<dbReference type="InterPro" id="IPR036034">
    <property type="entry name" value="PDZ_sf"/>
</dbReference>
<reference evidence="8 9" key="1">
    <citation type="submission" date="2019-08" db="EMBL/GenBank/DDBJ databases">
        <title>Deep-cultivation of Planctomycetes and their phenomic and genomic characterization uncovers novel biology.</title>
        <authorList>
            <person name="Wiegand S."/>
            <person name="Jogler M."/>
            <person name="Boedeker C."/>
            <person name="Pinto D."/>
            <person name="Vollmers J."/>
            <person name="Rivas-Marin E."/>
            <person name="Kohn T."/>
            <person name="Peeters S.H."/>
            <person name="Heuer A."/>
            <person name="Rast P."/>
            <person name="Oberbeckmann S."/>
            <person name="Bunk B."/>
            <person name="Jeske O."/>
            <person name="Meyerdierks A."/>
            <person name="Storesund J.E."/>
            <person name="Kallscheuer N."/>
            <person name="Luecker S."/>
            <person name="Lage O.M."/>
            <person name="Pohl T."/>
            <person name="Merkel B.J."/>
            <person name="Hornburger P."/>
            <person name="Mueller R.-W."/>
            <person name="Bruemmer F."/>
            <person name="Labrenz M."/>
            <person name="Spormann A.M."/>
            <person name="Op den Camp H."/>
            <person name="Overmann J."/>
            <person name="Amann R."/>
            <person name="Jetten M.S.M."/>
            <person name="Mascher T."/>
            <person name="Medema M.H."/>
            <person name="Devos D.P."/>
            <person name="Kaster A.-K."/>
            <person name="Ovreas L."/>
            <person name="Rohde M."/>
            <person name="Galperin M.Y."/>
            <person name="Jogler C."/>
        </authorList>
    </citation>
    <scope>NUCLEOTIDE SEQUENCE [LARGE SCALE GENOMIC DNA]</scope>
    <source>
        <strain evidence="8 9">FC18</strain>
    </source>
</reference>
<organism evidence="8 9">
    <name type="scientific">Mariniblastus fucicola</name>
    <dbReference type="NCBI Taxonomy" id="980251"/>
    <lineage>
        <taxon>Bacteria</taxon>
        <taxon>Pseudomonadati</taxon>
        <taxon>Planctomycetota</taxon>
        <taxon>Planctomycetia</taxon>
        <taxon>Pirellulales</taxon>
        <taxon>Pirellulaceae</taxon>
        <taxon>Mariniblastus</taxon>
    </lineage>
</organism>
<dbReference type="PANTHER" id="PTHR32060:SF30">
    <property type="entry name" value="CARBOXY-TERMINAL PROCESSING PROTEASE CTPA"/>
    <property type="match status" value="1"/>
</dbReference>
<dbReference type="CDD" id="cd07560">
    <property type="entry name" value="Peptidase_S41_CPP"/>
    <property type="match status" value="1"/>
</dbReference>
<keyword evidence="4 5" id="KW-0720">Serine protease</keyword>
<dbReference type="STRING" id="980251.GCA_001642875_01037"/>
<keyword evidence="3 5" id="KW-0378">Hydrolase</keyword>
<dbReference type="AlphaFoldDB" id="A0A5B9PQ67"/>
<name>A0A5B9PQ67_9BACT</name>